<name>A0ACB9IWK2_9ASTR</name>
<gene>
    <name evidence="1" type="ORF">L1987_16756</name>
</gene>
<protein>
    <submittedName>
        <fullName evidence="1">Uncharacterized protein</fullName>
    </submittedName>
</protein>
<accession>A0ACB9IWK2</accession>
<organism evidence="1 2">
    <name type="scientific">Smallanthus sonchifolius</name>
    <dbReference type="NCBI Taxonomy" id="185202"/>
    <lineage>
        <taxon>Eukaryota</taxon>
        <taxon>Viridiplantae</taxon>
        <taxon>Streptophyta</taxon>
        <taxon>Embryophyta</taxon>
        <taxon>Tracheophyta</taxon>
        <taxon>Spermatophyta</taxon>
        <taxon>Magnoliopsida</taxon>
        <taxon>eudicotyledons</taxon>
        <taxon>Gunneridae</taxon>
        <taxon>Pentapetalae</taxon>
        <taxon>asterids</taxon>
        <taxon>campanulids</taxon>
        <taxon>Asterales</taxon>
        <taxon>Asteraceae</taxon>
        <taxon>Asteroideae</taxon>
        <taxon>Heliantheae alliance</taxon>
        <taxon>Millerieae</taxon>
        <taxon>Smallanthus</taxon>
    </lineage>
</organism>
<reference evidence="1 2" key="2">
    <citation type="journal article" date="2022" name="Mol. Ecol. Resour.">
        <title>The genomes of chicory, endive, great burdock and yacon provide insights into Asteraceae paleo-polyploidization history and plant inulin production.</title>
        <authorList>
            <person name="Fan W."/>
            <person name="Wang S."/>
            <person name="Wang H."/>
            <person name="Wang A."/>
            <person name="Jiang F."/>
            <person name="Liu H."/>
            <person name="Zhao H."/>
            <person name="Xu D."/>
            <person name="Zhang Y."/>
        </authorList>
    </citation>
    <scope>NUCLEOTIDE SEQUENCE [LARGE SCALE GENOMIC DNA]</scope>
    <source>
        <strain evidence="2">cv. Yunnan</strain>
        <tissue evidence="1">Leaves</tissue>
    </source>
</reference>
<comment type="caution">
    <text evidence="1">The sequence shown here is derived from an EMBL/GenBank/DDBJ whole genome shotgun (WGS) entry which is preliminary data.</text>
</comment>
<evidence type="ECO:0000313" key="1">
    <source>
        <dbReference type="EMBL" id="KAI3812053.1"/>
    </source>
</evidence>
<reference evidence="2" key="1">
    <citation type="journal article" date="2022" name="Mol. Ecol. Resour.">
        <title>The genomes of chicory, endive, great burdock and yacon provide insights into Asteraceae palaeo-polyploidization history and plant inulin production.</title>
        <authorList>
            <person name="Fan W."/>
            <person name="Wang S."/>
            <person name="Wang H."/>
            <person name="Wang A."/>
            <person name="Jiang F."/>
            <person name="Liu H."/>
            <person name="Zhao H."/>
            <person name="Xu D."/>
            <person name="Zhang Y."/>
        </authorList>
    </citation>
    <scope>NUCLEOTIDE SEQUENCE [LARGE SCALE GENOMIC DNA]</scope>
    <source>
        <strain evidence="2">cv. Yunnan</strain>
    </source>
</reference>
<sequence>MIVSLNLENKIISLQSLCVYLIRFQIVDIRNWGLRICLSLVEFNSYTQNRVKLCRKIGSGSIGEIHPVFGHTNQPFIIYPVRLPSVNVKLPQKLTDLSNRN</sequence>
<evidence type="ECO:0000313" key="2">
    <source>
        <dbReference type="Proteomes" id="UP001056120"/>
    </source>
</evidence>
<keyword evidence="2" id="KW-1185">Reference proteome</keyword>
<dbReference type="EMBL" id="CM042023">
    <property type="protein sequence ID" value="KAI3812053.1"/>
    <property type="molecule type" value="Genomic_DNA"/>
</dbReference>
<proteinExistence type="predicted"/>
<dbReference type="Proteomes" id="UP001056120">
    <property type="component" value="Linkage Group LG06"/>
</dbReference>